<sequence length="36" mass="4232">MAVPVSLLRDFVEVKIRRKKCSSYSVLLRDQPKQQL</sequence>
<evidence type="ECO:0000313" key="1">
    <source>
        <dbReference type="EnsemblPlants" id="Ma03_p04870.1"/>
    </source>
</evidence>
<accession>A0A804I8I7</accession>
<organism evidence="1 2">
    <name type="scientific">Musa acuminata subsp. malaccensis</name>
    <name type="common">Wild banana</name>
    <name type="synonym">Musa malaccensis</name>
    <dbReference type="NCBI Taxonomy" id="214687"/>
    <lineage>
        <taxon>Eukaryota</taxon>
        <taxon>Viridiplantae</taxon>
        <taxon>Streptophyta</taxon>
        <taxon>Embryophyta</taxon>
        <taxon>Tracheophyta</taxon>
        <taxon>Spermatophyta</taxon>
        <taxon>Magnoliopsida</taxon>
        <taxon>Liliopsida</taxon>
        <taxon>Zingiberales</taxon>
        <taxon>Musaceae</taxon>
        <taxon>Musa</taxon>
    </lineage>
</organism>
<name>A0A804I8I7_MUSAM</name>
<keyword evidence="2" id="KW-1185">Reference proteome</keyword>
<protein>
    <submittedName>
        <fullName evidence="1">Uncharacterized protein</fullName>
    </submittedName>
</protein>
<evidence type="ECO:0000313" key="2">
    <source>
        <dbReference type="Proteomes" id="UP000012960"/>
    </source>
</evidence>
<proteinExistence type="predicted"/>
<reference evidence="1" key="1">
    <citation type="submission" date="2021-05" db="UniProtKB">
        <authorList>
            <consortium name="EnsemblPlants"/>
        </authorList>
    </citation>
    <scope>IDENTIFICATION</scope>
    <source>
        <strain evidence="1">subsp. malaccensis</strain>
    </source>
</reference>
<dbReference type="AlphaFoldDB" id="A0A804I8I7"/>
<dbReference type="EnsemblPlants" id="Ma03_t04870.1">
    <property type="protein sequence ID" value="Ma03_p04870.1"/>
    <property type="gene ID" value="Ma03_g04870"/>
</dbReference>
<dbReference type="Proteomes" id="UP000012960">
    <property type="component" value="Unplaced"/>
</dbReference>
<dbReference type="Gramene" id="Ma03_t04870.1">
    <property type="protein sequence ID" value="Ma03_p04870.1"/>
    <property type="gene ID" value="Ma03_g04870"/>
</dbReference>
<dbReference type="InParanoid" id="A0A804I8I7"/>